<keyword evidence="2" id="KW-0812">Transmembrane</keyword>
<keyword evidence="2" id="KW-0472">Membrane</keyword>
<sequence length="2928" mass="316240">MPLPKGIYIGNNIEIAHRWIELTGEPSNDLDDLKTELITLPKSDDTSNSDDGGRYDFGTCIFSLTNSTLSLKWIDFSLIDNSVEGRRQRNEDRAPRLAIVSSSMLTISESRIDQSPWTSPIVISPSKFEESTTESSVVVKKCSIRNDIGEMRGIVETSAFASFGGSISVSIVGCSFNSQIVLGKDGIGLSMTQTHRKRNEEVGSISSSLIGCVFVNMSSIGSCEQPCLPHLSQKMLGCVVSLTSSHLSGSTIRDVNHGGSLHCLNSSFSSLLSSPNTNSDPPRPTVTLPGESPKDFVDGTVYAFTYSSSNYYEHTPAVFSHCPFTGGLYNSDVRVIRFYNFNSTVSVLSCSFTNFASTFSGPAINFQRFDKFNNTFLTLRSSNFTNCTGDSSGGAISLYHKDTNLITSCRFENCSATPDYYGRCEGGALYCYRGDTYGADDRVEHDLKMVDCIFSDCTTGQRGGGVHLQHRVNVSIVDTKFDFCQIFNTTASTYGGGISAYGEAPLKVERCHFVSCSCSHGGGAIGTQTQIDVSISDTLVKDCVSGSTGAFFFIARFKNQKLSFSNVFFDGNVVGEDTAFFSTEDLNFTDTTPKFPDIAIMCPDPNFSSTVKFELCYTTIISDSTGMIIQGTLHESNLYEPVRYFDPEFDKFGPILTAAPTGRLNVRTGKIELEMKGKTPPIAQEYEVTAKEADNSETKFKMLFSGDTDALVSASQDRLKYNTDYTITKIVGTPSSSSSSTMANDIALPQAAWIFNLSATPSFLHFTTPEAPPILKASCRVGSGTDHAWIQLTGLNITTGTYSVKLKDVAFPFDVSFSDLKDENGQKQSTEASVRLFGDGNKLTFNKEYTLESLTDSASNAVDLRGMIVTFSTPQATDRIVGIGTMDFTNTQKDEVSVSLSGADMANAEYIIEISPSNLLNDDTISVTFTDQSGTLDGSVYSADGDPVHFEFGETYEIVSITRTNSQPILFFDTLNFSVPAEPARIESTSSVLNGPKTAVNVTLNGTALISAAMTVTVKNPSSNREFTSSLSFVDSTSCTVTFPTGQTETDAELVFGGLYDIVSIESSDGKSFVVNTGVKVRVPSAPIIDSISSSLSENCSHFEIVFGGSSLPSIGSLVASLSPSITLSLSYVDGKWTTGWLSNVETGMLMNTDYSVTKVASGDNEMILNKDSFKTPLGPTLSSIPTVTLKDDDLNSVVVSLDGHRMPVSSVVASFDLIVVESGGSSEEITIDVSFSSNEAGSGEVEVYKTGKLKYSTSYSVVRMTSAVVSVSIPSAVSFWTPAAPTRIISASCDLDTDTGKSAEIVLNGMSFPQSTPFTLTVFELDDSNLKTGNAIELLSSFETDGSSTLHTLSSLIYGNDASKLMFEKWYEVTKLEIANMKTIVDDLARFVIHPEPSRLTTISDSVNYFNKQTELSVALSGYKLTGLFTVTLKRNVSTIPIDVMVTFSDASAGDLKGILYSQLNPSSVNMTYDTKYSIVSMEDSSNGKVFVEEGLSFTTMGEPGRIESTSSLLNGPKTEVTVTLTGRELFSATMTVKLTNPSKSREFTSSLSFVDANSCTVTFPAAQTESETALAFDELYDIVSIESSDGKSFVVNTGVNVSVPSAPIITSISSLLSPNCTHFSISFSGSSLPSIGSFVASISPSISLALSYESGKWTTGWLSNVQIGMSMNTSYSVTKVASGDNEMILNKDSFKTPLGPTLSSIPTVTLKDDDLNSVVVSLDGHRMPVSSVVASFDLIVVESGGSSEEITIDVSFSSNEAGSGEVEVYKTGKLKYSTSYSVVRMTSAVVSVSIPSAVSFWTPAAPTRIISASCDLDTDTGKSAEIVLNGMSFPQSTPFTLTVFELDDSNLKTGNAIELLSSFETDGSSTLHTLSSLIYGNDASKLMFEKWYEVTKLEIANMKTIVDDLARFHVPSEPSRLIAAAQTVDLSMNFSTLTLTTRQLHTNQKYTVVLSGTPIQPSNSDSVHTLDFEVDGAPSITKVLSLYPEATLRFNHLYKVTSMKLKSPSTPIFIESEACSFSTPAEPTRIVDGDGRLNSQRTEVVVTLTGLALKEGAYSFTLTHTITANSRTITGSLNSDGNVECSHTVEESNTNSLIFGETYTITSATLNAQPILFDSDILIEVPHPPKVTGASFTFKNSPNTTCAVTLTGSDLNLKGNYLVTLSDGPTLTIFFNDPKKAVSPILLIGRAGTLQFDTAYSVVSIKKVKDETDVVLVNGPVSFNTESKPNPLVMIVDETIGSTSADCGDSVNPCSSVDAAREIASILSISKVTLKVVTSVAQTQPWLISHDGSLDVTKVQIGIPTLRIASSASMGEEEGMIVVDGGILEIRDISVMIENGSDSFVFVFGRESTIFFVGSSITGSDRTTNSDELDDVCTWSGGVLRLVNCTTLVDNVKLTHHSQGAINMDGGSLTIELSTFHDNTPNHKSFPSFRRNVYCTGSACIIIESLFGGDGSKEHPSAWFSLNNCNLTGEDVKSDTPLFIPTLSTESTSTLNKTNKAFSIDVKGSTLIPCGLWLEIVEVTKEKIEGTSEKVELTTDSCSSISESCISVDVAQSLLSSLNDNLEWRGRLVFGNNVTSETSFVIQKSSADRISQSVRDNMKWWLPLVIVVVSLALIVIVIIVICFRRRKSSSSEKKDTASTELDADIVVKLETDEYCDSFNHDITTSHRQLNSYGIHAEPDSLGASTCKDDGIPSTSVEEVEVLVCGEECKIEIVQKNETLFDRLHGLNKQRVDAVAVGKEIVKGLRHLSKSELFSVSLAKWTPHWVVLDSKDRVCIRLNEEPRFQVNQHGRPLAIDDGQRWRAPEQSNGQLGVNEERVSVFRLGLVLLEMRTGMIPFGEIDATNASRQVCAGLLPPHKDVDEGFMSIVRECLTINANDRPLLMEVEDKLEQYASSRKMDGKAQTASGGKTEALQSRPTVEFAH</sequence>
<dbReference type="InterPro" id="IPR000719">
    <property type="entry name" value="Prot_kinase_dom"/>
</dbReference>
<evidence type="ECO:0000313" key="5">
    <source>
        <dbReference type="Proteomes" id="UP001281761"/>
    </source>
</evidence>
<dbReference type="SUPFAM" id="SSF51126">
    <property type="entry name" value="Pectin lyase-like"/>
    <property type="match status" value="1"/>
</dbReference>
<evidence type="ECO:0000256" key="2">
    <source>
        <dbReference type="SAM" id="Phobius"/>
    </source>
</evidence>
<protein>
    <recommendedName>
        <fullName evidence="3">Protein kinase domain-containing protein</fullName>
    </recommendedName>
</protein>
<dbReference type="Gene3D" id="1.10.510.10">
    <property type="entry name" value="Transferase(Phosphotransferase) domain 1"/>
    <property type="match status" value="1"/>
</dbReference>
<feature type="transmembrane region" description="Helical" evidence="2">
    <location>
        <begin position="2606"/>
        <end position="2629"/>
    </location>
</feature>
<feature type="domain" description="Protein kinase" evidence="3">
    <location>
        <begin position="2570"/>
        <end position="2898"/>
    </location>
</feature>
<proteinExistence type="predicted"/>
<dbReference type="Proteomes" id="UP001281761">
    <property type="component" value="Unassembled WGS sequence"/>
</dbReference>
<keyword evidence="2" id="KW-1133">Transmembrane helix</keyword>
<dbReference type="PROSITE" id="PS50011">
    <property type="entry name" value="PROTEIN_KINASE_DOM"/>
    <property type="match status" value="1"/>
</dbReference>
<feature type="compositionally biased region" description="Polar residues" evidence="1">
    <location>
        <begin position="2908"/>
        <end position="2922"/>
    </location>
</feature>
<keyword evidence="5" id="KW-1185">Reference proteome</keyword>
<dbReference type="SUPFAM" id="SSF56112">
    <property type="entry name" value="Protein kinase-like (PK-like)"/>
    <property type="match status" value="1"/>
</dbReference>
<comment type="caution">
    <text evidence="4">The sequence shown here is derived from an EMBL/GenBank/DDBJ whole genome shotgun (WGS) entry which is preliminary data.</text>
</comment>
<evidence type="ECO:0000256" key="1">
    <source>
        <dbReference type="SAM" id="MobiDB-lite"/>
    </source>
</evidence>
<dbReference type="InterPro" id="IPR011009">
    <property type="entry name" value="Kinase-like_dom_sf"/>
</dbReference>
<name>A0ABQ9Y3Z6_9EUKA</name>
<accession>A0ABQ9Y3Z6</accession>
<dbReference type="EMBL" id="JARBJD010000038">
    <property type="protein sequence ID" value="KAK2958404.1"/>
    <property type="molecule type" value="Genomic_DNA"/>
</dbReference>
<dbReference type="InterPro" id="IPR011050">
    <property type="entry name" value="Pectin_lyase_fold/virulence"/>
</dbReference>
<reference evidence="4 5" key="1">
    <citation type="journal article" date="2022" name="bioRxiv">
        <title>Genomics of Preaxostyla Flagellates Illuminates Evolutionary Transitions and the Path Towards Mitochondrial Loss.</title>
        <authorList>
            <person name="Novak L.V.F."/>
            <person name="Treitli S.C."/>
            <person name="Pyrih J."/>
            <person name="Halakuc P."/>
            <person name="Pipaliya S.V."/>
            <person name="Vacek V."/>
            <person name="Brzon O."/>
            <person name="Soukal P."/>
            <person name="Eme L."/>
            <person name="Dacks J.B."/>
            <person name="Karnkowska A."/>
            <person name="Elias M."/>
            <person name="Hampl V."/>
        </authorList>
    </citation>
    <scope>NUCLEOTIDE SEQUENCE [LARGE SCALE GENOMIC DNA]</scope>
    <source>
        <strain evidence="4">NAU3</strain>
        <tissue evidence="4">Gut</tissue>
    </source>
</reference>
<evidence type="ECO:0000259" key="3">
    <source>
        <dbReference type="PROSITE" id="PS50011"/>
    </source>
</evidence>
<feature type="region of interest" description="Disordered" evidence="1">
    <location>
        <begin position="2899"/>
        <end position="2928"/>
    </location>
</feature>
<organism evidence="4 5">
    <name type="scientific">Blattamonas nauphoetae</name>
    <dbReference type="NCBI Taxonomy" id="2049346"/>
    <lineage>
        <taxon>Eukaryota</taxon>
        <taxon>Metamonada</taxon>
        <taxon>Preaxostyla</taxon>
        <taxon>Oxymonadida</taxon>
        <taxon>Blattamonas</taxon>
    </lineage>
</organism>
<evidence type="ECO:0000313" key="4">
    <source>
        <dbReference type="EMBL" id="KAK2958404.1"/>
    </source>
</evidence>
<gene>
    <name evidence="4" type="ORF">BLNAU_6674</name>
</gene>